<evidence type="ECO:0000313" key="4">
    <source>
        <dbReference type="Proteomes" id="UP000037953"/>
    </source>
</evidence>
<organism evidence="3 4">
    <name type="scientific">Chryseobacterium indologenes</name>
    <name type="common">Flavobacterium indologenes</name>
    <dbReference type="NCBI Taxonomy" id="253"/>
    <lineage>
        <taxon>Bacteria</taxon>
        <taxon>Pseudomonadati</taxon>
        <taxon>Bacteroidota</taxon>
        <taxon>Flavobacteriia</taxon>
        <taxon>Flavobacteriales</taxon>
        <taxon>Weeksellaceae</taxon>
        <taxon>Chryseobacterium group</taxon>
        <taxon>Chryseobacterium</taxon>
    </lineage>
</organism>
<dbReference type="EMBL" id="LJOD01000005">
    <property type="protein sequence ID" value="KPE51441.1"/>
    <property type="molecule type" value="Genomic_DNA"/>
</dbReference>
<reference evidence="3 4" key="1">
    <citation type="journal article" date="2015" name="Genom Data">
        <title>Draft genome sequence of a multidrug-resistant Chryseobacterium indologenes isolate from Malaysia.</title>
        <authorList>
            <person name="Yu C.Y."/>
            <person name="Ang G.Y."/>
            <person name="Cheng H.J."/>
            <person name="Cheong Y.M."/>
            <person name="Yin W.F."/>
            <person name="Chan K.G."/>
        </authorList>
    </citation>
    <scope>NUCLEOTIDE SEQUENCE [LARGE SCALE GENOMIC DNA]</scope>
    <source>
        <strain evidence="3 4">CI_885</strain>
    </source>
</reference>
<comment type="caution">
    <text evidence="3">The sequence shown here is derived from an EMBL/GenBank/DDBJ whole genome shotgun (WGS) entry which is preliminary data.</text>
</comment>
<evidence type="ECO:0000313" key="3">
    <source>
        <dbReference type="EMBL" id="KPE51441.1"/>
    </source>
</evidence>
<evidence type="ECO:0000259" key="2">
    <source>
        <dbReference type="Pfam" id="PF13568"/>
    </source>
</evidence>
<gene>
    <name evidence="3" type="ORF">AOB46_09885</name>
</gene>
<evidence type="ECO:0000256" key="1">
    <source>
        <dbReference type="SAM" id="SignalP"/>
    </source>
</evidence>
<feature type="domain" description="Outer membrane protein beta-barrel" evidence="2">
    <location>
        <begin position="144"/>
        <end position="317"/>
    </location>
</feature>
<protein>
    <recommendedName>
        <fullName evidence="2">Outer membrane protein beta-barrel domain-containing protein</fullName>
    </recommendedName>
</protein>
<name>A0A0N0IWJ0_CHRID</name>
<dbReference type="PATRIC" id="fig|253.9.peg.3771"/>
<dbReference type="AlphaFoldDB" id="A0A0N0IWJ0"/>
<keyword evidence="1" id="KW-0732">Signal</keyword>
<dbReference type="Pfam" id="PF13568">
    <property type="entry name" value="OMP_b-brl_2"/>
    <property type="match status" value="1"/>
</dbReference>
<accession>A0A0N0IWJ0</accession>
<dbReference type="RefSeq" id="WP_062698801.1">
    <property type="nucleotide sequence ID" value="NZ_LJOD01000005.1"/>
</dbReference>
<feature type="signal peptide" evidence="1">
    <location>
        <begin position="1"/>
        <end position="20"/>
    </location>
</feature>
<reference evidence="4" key="2">
    <citation type="submission" date="2015-09" db="EMBL/GenBank/DDBJ databases">
        <title>Draft genome sequence of a multidrug-resistant Chryseobacterium indologenes isolate from Malaysia.</title>
        <authorList>
            <person name="Yu C.Y."/>
            <person name="Ang G.Y."/>
            <person name="Chan K.-G."/>
        </authorList>
    </citation>
    <scope>NUCLEOTIDE SEQUENCE [LARGE SCALE GENOMIC DNA]</scope>
    <source>
        <strain evidence="4">CI_885</strain>
    </source>
</reference>
<sequence length="346" mass="39825">MIKKFILMGFLCLLSGSAYAQKKTLTFNIPSKEDNEVSPIVKEKVDEYARKIDAIIQEEKKNMEAELLELQNKNLERSEFDKQKAVIADRYSEKIDQKIEDLGFDLDMVIQKQVKYSLLNSDITSKEEFKEKLLKKFRPTKDVGGYISYGIMNLTNNKADNSLDKNLGYAGNFEFGLKFNYQFSRTSAWGLISGLGFSWRTLSMDNNMFFTKDGNSDVYLANYEKGLSKSKLRTGYIVMPLGIQYNFSKLKNAGMDVQYRDYHKGLKIGANVYGGIKMSTNNIIKGDGISQRERENYQVNPFIYGGQFTVSYNDFSIFVKKDFGNFFKDNRFENDKALVFGVGLWW</sequence>
<dbReference type="OrthoDB" id="1450771at2"/>
<proteinExistence type="predicted"/>
<dbReference type="InterPro" id="IPR025665">
    <property type="entry name" value="Beta-barrel_OMP_2"/>
</dbReference>
<feature type="chain" id="PRO_5005851804" description="Outer membrane protein beta-barrel domain-containing protein" evidence="1">
    <location>
        <begin position="21"/>
        <end position="346"/>
    </location>
</feature>
<dbReference type="Proteomes" id="UP000037953">
    <property type="component" value="Unassembled WGS sequence"/>
</dbReference>